<dbReference type="EMBL" id="KF365913">
    <property type="protein sequence ID" value="AGQ21238.1"/>
    <property type="molecule type" value="Genomic_DNA"/>
</dbReference>
<gene>
    <name evidence="1" type="primary">zpaJ</name>
</gene>
<evidence type="ECO:0000313" key="1">
    <source>
        <dbReference type="EMBL" id="AGQ21238.1"/>
    </source>
</evidence>
<reference evidence="1" key="1">
    <citation type="journal article" date="2013" name="J. Bacteriol.">
        <title>A plasmid-encoded phosphatase regulates Bacillus subtilis biofilm architecture, sporulation, and genetic competence.</title>
        <authorList>
            <person name="Parashar V."/>
            <person name="Konkol M.A."/>
            <person name="Kearns D.B."/>
            <person name="Neiditch M.B."/>
        </authorList>
    </citation>
    <scope>NUCLEOTIDE SEQUENCE</scope>
    <source>
        <strain evidence="1">NCIB 3610</strain>
        <plasmid evidence="1">pBS32</plasmid>
    </source>
</reference>
<keyword evidence="1" id="KW-0614">Plasmid</keyword>
<sequence length="272" mass="32338">MNFFLDTKTTVAKTFYGGMGMDNERLEGDFKKIILLKGIRNEKQYIEDAKNEKLYFTNAEVFRKMGREHKEDLFGDALEGYYIRPYKEKKNFLNIKKGQKYAFDKEYLAKIDTRMKEVYISSFFYITIEEFKNNKIPESIINVFRNEFSDRKIAVFYGVQNLLDGLKRKHPNSFSWANYVLYQGIDEKPLIAEKAYDKDPRLGYRLKRKGLYENQREFRICFHKSSFNDKFIEKNKDGFNLSYGYIGEEEAPSVTILDDINDLKHISIEEKK</sequence>
<geneLocation type="plasmid" evidence="1">
    <name>pBS32</name>
</geneLocation>
<dbReference type="RefSeq" id="WP_009968521.1">
    <property type="nucleotide sequence ID" value="NC_021809.1"/>
</dbReference>
<name>S5DPU9_BACIU</name>
<proteinExistence type="predicted"/>
<protein>
    <submittedName>
        <fullName evidence="1">Uncharacterized protein</fullName>
    </submittedName>
</protein>
<organism evidence="1">
    <name type="scientific">Bacillus subtilis subsp. subtilis NCIB 3610 = ATCC 6051 = DSM 10</name>
    <dbReference type="NCBI Taxonomy" id="535026"/>
    <lineage>
        <taxon>Bacteria</taxon>
        <taxon>Bacillati</taxon>
        <taxon>Bacillota</taxon>
        <taxon>Bacilli</taxon>
        <taxon>Bacillales</taxon>
        <taxon>Bacillaceae</taxon>
        <taxon>Bacillus</taxon>
    </lineage>
</organism>
<reference evidence="1" key="2">
    <citation type="journal article" date="2013" name="J. Bacteriol.">
        <title>Plasmid-Encoded ComI Inhibits Competence in the Ancestral 3610 Strain of Bacillus subtilis.</title>
        <authorList>
            <person name="Konkol M.A."/>
            <person name="Blair K.M."/>
            <person name="Kearns D.B."/>
        </authorList>
    </citation>
    <scope>NUCLEOTIDE SEQUENCE</scope>
    <source>
        <strain evidence="1">NCIB 3610</strain>
        <plasmid evidence="1">pBS32</plasmid>
    </source>
</reference>
<accession>S5DPU9</accession>
<dbReference type="AlphaFoldDB" id="S5DPU9"/>